<dbReference type="PANTHER" id="PTHR48081:SF13">
    <property type="entry name" value="ALPHA_BETA HYDROLASE"/>
    <property type="match status" value="1"/>
</dbReference>
<dbReference type="GO" id="GO:0016491">
    <property type="term" value="F:oxidoreductase activity"/>
    <property type="evidence" value="ECO:0007669"/>
    <property type="project" value="InterPro"/>
</dbReference>
<evidence type="ECO:0000313" key="3">
    <source>
        <dbReference type="EMBL" id="SET40709.1"/>
    </source>
</evidence>
<feature type="domain" description="Tyrosinase copper-binding" evidence="2">
    <location>
        <begin position="284"/>
        <end position="295"/>
    </location>
</feature>
<name>A0A1I0E6C7_9BACT</name>
<dbReference type="SUPFAM" id="SSF53474">
    <property type="entry name" value="alpha/beta-Hydrolases"/>
    <property type="match status" value="1"/>
</dbReference>
<dbReference type="InterPro" id="IPR002227">
    <property type="entry name" value="Tyrosinase_Cu-bd"/>
</dbReference>
<sequence>MRKLSLFLLTVIVLTGSVNVLFAQPEKQERKAIPGMGNLLMPNEIKPCDNSTSIVLEGISGTPKMLREVPENLMLTENVIFHETKSSDGDPMSMKMDIVRPADDEIYPCVVFITGGGFMFAPKNSSLYNRCEIAKAGYVVASIEYHVATNGLYSDAVKDTKAAIRFMRANAQKYGVNPDKVAVWGESAGGYLTGMTGTSNGELAFEAGENLDQSSDVQAAIVVFGLSDLTKIGADYDKEAEEAHFTKEAPEAMFVHGKNSGLTILDKPEVVAKSNPVNYVDKNDPPFLLIHGTVDALVSPSQSLLLHNALRKAGVESTRYAIVGANHGGGHFSDPKVIEIMVDFLDKTLK</sequence>
<organism evidence="3 4">
    <name type="scientific">Draconibacterium orientale</name>
    <dbReference type="NCBI Taxonomy" id="1168034"/>
    <lineage>
        <taxon>Bacteria</taxon>
        <taxon>Pseudomonadati</taxon>
        <taxon>Bacteroidota</taxon>
        <taxon>Bacteroidia</taxon>
        <taxon>Marinilabiliales</taxon>
        <taxon>Prolixibacteraceae</taxon>
        <taxon>Draconibacterium</taxon>
    </lineage>
</organism>
<keyword evidence="1" id="KW-0378">Hydrolase</keyword>
<dbReference type="InterPro" id="IPR049492">
    <property type="entry name" value="BD-FAE-like_dom"/>
</dbReference>
<dbReference type="InterPro" id="IPR050300">
    <property type="entry name" value="GDXG_lipolytic_enzyme"/>
</dbReference>
<dbReference type="Gene3D" id="3.40.50.1820">
    <property type="entry name" value="alpha/beta hydrolase"/>
    <property type="match status" value="1"/>
</dbReference>
<reference evidence="3 4" key="1">
    <citation type="submission" date="2016-10" db="EMBL/GenBank/DDBJ databases">
        <authorList>
            <person name="de Groot N.N."/>
        </authorList>
    </citation>
    <scope>NUCLEOTIDE SEQUENCE [LARGE SCALE GENOMIC DNA]</scope>
    <source>
        <strain evidence="3 4">DSM 25947</strain>
    </source>
</reference>
<dbReference type="AlphaFoldDB" id="A0A1I0E6C7"/>
<dbReference type="Pfam" id="PF20434">
    <property type="entry name" value="BD-FAE"/>
    <property type="match status" value="1"/>
</dbReference>
<dbReference type="OrthoDB" id="9777975at2"/>
<dbReference type="RefSeq" id="WP_051567812.1">
    <property type="nucleotide sequence ID" value="NZ_FOHT01000012.1"/>
</dbReference>
<evidence type="ECO:0000259" key="2">
    <source>
        <dbReference type="PROSITE" id="PS00498"/>
    </source>
</evidence>
<evidence type="ECO:0000256" key="1">
    <source>
        <dbReference type="ARBA" id="ARBA00022801"/>
    </source>
</evidence>
<dbReference type="EMBL" id="FOHT01000012">
    <property type="protein sequence ID" value="SET40709.1"/>
    <property type="molecule type" value="Genomic_DNA"/>
</dbReference>
<proteinExistence type="predicted"/>
<dbReference type="Proteomes" id="UP000181981">
    <property type="component" value="Unassembled WGS sequence"/>
</dbReference>
<dbReference type="PANTHER" id="PTHR48081">
    <property type="entry name" value="AB HYDROLASE SUPERFAMILY PROTEIN C4A8.06C"/>
    <property type="match status" value="1"/>
</dbReference>
<evidence type="ECO:0000313" key="4">
    <source>
        <dbReference type="Proteomes" id="UP000181981"/>
    </source>
</evidence>
<dbReference type="InterPro" id="IPR029058">
    <property type="entry name" value="AB_hydrolase_fold"/>
</dbReference>
<dbReference type="PROSITE" id="PS00498">
    <property type="entry name" value="TYROSINASE_2"/>
    <property type="match status" value="1"/>
</dbReference>
<accession>A0A1I0E6C7</accession>
<dbReference type="GO" id="GO:0016787">
    <property type="term" value="F:hydrolase activity"/>
    <property type="evidence" value="ECO:0007669"/>
    <property type="project" value="UniProtKB-KW"/>
</dbReference>
<protein>
    <submittedName>
        <fullName evidence="3">Acetyl esterase/lipase</fullName>
    </submittedName>
</protein>
<gene>
    <name evidence="3" type="ORF">SAMN05444285_11260</name>
</gene>